<feature type="transmembrane region" description="Helical" evidence="8">
    <location>
        <begin position="376"/>
        <end position="396"/>
    </location>
</feature>
<evidence type="ECO:0000256" key="4">
    <source>
        <dbReference type="ARBA" id="ARBA00022989"/>
    </source>
</evidence>
<reference evidence="9" key="1">
    <citation type="submission" date="2016-07" db="EMBL/GenBank/DDBJ databases">
        <authorList>
            <person name="Bretaudeau A."/>
        </authorList>
    </citation>
    <scope>NUCLEOTIDE SEQUENCE</scope>
    <source>
        <strain evidence="9">Rice</strain>
        <tissue evidence="9">Whole body</tissue>
    </source>
</reference>
<accession>A0A2H1VNK3</accession>
<dbReference type="InterPro" id="IPR052192">
    <property type="entry name" value="Insect_Ionotropic_Sensory_Rcpt"/>
</dbReference>
<dbReference type="AlphaFoldDB" id="A0A2H1VNK3"/>
<dbReference type="EMBL" id="ODYU01003362">
    <property type="protein sequence ID" value="SOQ42032.1"/>
    <property type="molecule type" value="Genomic_DNA"/>
</dbReference>
<evidence type="ECO:0000256" key="5">
    <source>
        <dbReference type="ARBA" id="ARBA00023136"/>
    </source>
</evidence>
<name>A0A2H1VNK3_SPOFR</name>
<sequence>MFTIYIYMSMLFIHCKSELNFHHADQSPNVSLLNCITDIINKYFSEKTLTYVDMNSDEDHILKTIHSSAVTPIVHRDTSKWSSFRHQGYLINAKTTAEVTALFEKLSKERTWNPHTRFLVVISLFKEEELNKVFDVLLKTHVINVLVVNGTDDAHLYTYNPYDNFACGKYYKDIISYGVCLQATNNLYPNKLVTGLRNCTLRASVPHRIPFAVDPLQPDEDKIIRIGIEQRILKVIEEKEHFKVNYSYDYDTIKYSKIDENFSIIGPLLKLQNNETDVMFGATLLTDLRADKFTYMHGHLDNYDDLRFIVRLASGVPTWKYVYLEFSPTVWSLLLLVFLSYSTVVIVLLRSEDKTNIILNLYGTLVSQSLKMPDRLLMKHIFIIWVWFAFLMNSIYQSSLTGMTGHPVREHQVTNHLEFVQYNFKGCLIPGIVEFLKPAFNTSEFSVIVTCQNPKHALEMIASTKQMYSFSMKSTLLYEQSTFYDKYGHPSIYRFKYQLTQFVYAMYFQKGFPFADKIRQKMLYLNDAGVIRKMVYDIQDASRNKMRFHDKEFESLFVLPWVLYFVGCGAASIVFTYEIISSRYRSNKCRQTSKRIDF</sequence>
<keyword evidence="4 8" id="KW-1133">Transmembrane helix</keyword>
<protein>
    <submittedName>
        <fullName evidence="9">SFRICE041948.2</fullName>
    </submittedName>
</protein>
<dbReference type="PANTHER" id="PTHR42643:SF30">
    <property type="entry name" value="IONOTROPIC RECEPTOR 40A-RELATED"/>
    <property type="match status" value="1"/>
</dbReference>
<evidence type="ECO:0000256" key="8">
    <source>
        <dbReference type="SAM" id="Phobius"/>
    </source>
</evidence>
<evidence type="ECO:0000256" key="7">
    <source>
        <dbReference type="ARBA" id="ARBA00023180"/>
    </source>
</evidence>
<dbReference type="SUPFAM" id="SSF53850">
    <property type="entry name" value="Periplasmic binding protein-like II"/>
    <property type="match status" value="1"/>
</dbReference>
<dbReference type="GO" id="GO:0005886">
    <property type="term" value="C:plasma membrane"/>
    <property type="evidence" value="ECO:0007669"/>
    <property type="project" value="UniProtKB-SubCell"/>
</dbReference>
<organism evidence="9">
    <name type="scientific">Spodoptera frugiperda</name>
    <name type="common">Fall armyworm</name>
    <dbReference type="NCBI Taxonomy" id="7108"/>
    <lineage>
        <taxon>Eukaryota</taxon>
        <taxon>Metazoa</taxon>
        <taxon>Ecdysozoa</taxon>
        <taxon>Arthropoda</taxon>
        <taxon>Hexapoda</taxon>
        <taxon>Insecta</taxon>
        <taxon>Pterygota</taxon>
        <taxon>Neoptera</taxon>
        <taxon>Endopterygota</taxon>
        <taxon>Lepidoptera</taxon>
        <taxon>Glossata</taxon>
        <taxon>Ditrysia</taxon>
        <taxon>Noctuoidea</taxon>
        <taxon>Noctuidae</taxon>
        <taxon>Amphipyrinae</taxon>
        <taxon>Spodoptera</taxon>
    </lineage>
</organism>
<gene>
    <name evidence="9" type="primary">SFRICE041948.2</name>
    <name evidence="9" type="ORF">SFRICE_041948.2</name>
</gene>
<evidence type="ECO:0000256" key="2">
    <source>
        <dbReference type="ARBA" id="ARBA00022475"/>
    </source>
</evidence>
<evidence type="ECO:0000256" key="1">
    <source>
        <dbReference type="ARBA" id="ARBA00004651"/>
    </source>
</evidence>
<proteinExistence type="predicted"/>
<feature type="transmembrane region" description="Helical" evidence="8">
    <location>
        <begin position="561"/>
        <end position="580"/>
    </location>
</feature>
<evidence type="ECO:0000313" key="9">
    <source>
        <dbReference type="EMBL" id="SOQ42032.1"/>
    </source>
</evidence>
<comment type="subcellular location">
    <subcellularLocation>
        <location evidence="1">Cell membrane</location>
        <topology evidence="1">Multi-pass membrane protein</topology>
    </subcellularLocation>
</comment>
<keyword evidence="5 8" id="KW-0472">Membrane</keyword>
<evidence type="ECO:0000256" key="6">
    <source>
        <dbReference type="ARBA" id="ARBA00023170"/>
    </source>
</evidence>
<keyword evidence="2" id="KW-1003">Cell membrane</keyword>
<keyword evidence="6" id="KW-0675">Receptor</keyword>
<keyword evidence="3 8" id="KW-0812">Transmembrane</keyword>
<keyword evidence="7" id="KW-0325">Glycoprotein</keyword>
<feature type="transmembrane region" description="Helical" evidence="8">
    <location>
        <begin position="330"/>
        <end position="349"/>
    </location>
</feature>
<evidence type="ECO:0000256" key="3">
    <source>
        <dbReference type="ARBA" id="ARBA00022692"/>
    </source>
</evidence>
<dbReference type="PANTHER" id="PTHR42643">
    <property type="entry name" value="IONOTROPIC RECEPTOR 20A-RELATED"/>
    <property type="match status" value="1"/>
</dbReference>